<dbReference type="EMBL" id="CP107006">
    <property type="protein sequence ID" value="UYQ95909.1"/>
    <property type="molecule type" value="Genomic_DNA"/>
</dbReference>
<feature type="signal peptide" evidence="1">
    <location>
        <begin position="1"/>
        <end position="25"/>
    </location>
</feature>
<organism evidence="2 3">
    <name type="scientific">Chitinophaga horti</name>
    <dbReference type="NCBI Taxonomy" id="2920382"/>
    <lineage>
        <taxon>Bacteria</taxon>
        <taxon>Pseudomonadati</taxon>
        <taxon>Bacteroidota</taxon>
        <taxon>Chitinophagia</taxon>
        <taxon>Chitinophagales</taxon>
        <taxon>Chitinophagaceae</taxon>
        <taxon>Chitinophaga</taxon>
    </lineage>
</organism>
<accession>A0ABY6JC81</accession>
<reference evidence="2" key="1">
    <citation type="submission" date="2022-10" db="EMBL/GenBank/DDBJ databases">
        <title>Chitinophaga sp. nov., isolated from soil.</title>
        <authorList>
            <person name="Jeon C.O."/>
        </authorList>
    </citation>
    <scope>NUCLEOTIDE SEQUENCE</scope>
    <source>
        <strain evidence="2">R8</strain>
    </source>
</reference>
<dbReference type="Proteomes" id="UP001162741">
    <property type="component" value="Chromosome"/>
</dbReference>
<feature type="chain" id="PRO_5046880154" description="DUF4397 domain-containing protein" evidence="1">
    <location>
        <begin position="26"/>
        <end position="120"/>
    </location>
</feature>
<proteinExistence type="predicted"/>
<evidence type="ECO:0000313" key="2">
    <source>
        <dbReference type="EMBL" id="UYQ95909.1"/>
    </source>
</evidence>
<keyword evidence="1" id="KW-0732">Signal</keyword>
<protein>
    <recommendedName>
        <fullName evidence="4">DUF4397 domain-containing protein</fullName>
    </recommendedName>
</protein>
<name>A0ABY6JC81_9BACT</name>
<dbReference type="RefSeq" id="WP_264283582.1">
    <property type="nucleotide sequence ID" value="NZ_CP107006.1"/>
</dbReference>
<keyword evidence="3" id="KW-1185">Reference proteome</keyword>
<evidence type="ECO:0000256" key="1">
    <source>
        <dbReference type="SAM" id="SignalP"/>
    </source>
</evidence>
<evidence type="ECO:0008006" key="4">
    <source>
        <dbReference type="Google" id="ProtNLM"/>
    </source>
</evidence>
<sequence>MKKLLLSVFICVLAAIPLQYSTTQASAPAKVFDSIGLNVMNSPNYYGSLYVYGPTSLSATLNPGTGMGYGPLTPGYYTINVYTSAPGTRTFTLNGNSVTTDAGYATFNVNIIYTAFLTIY</sequence>
<evidence type="ECO:0000313" key="3">
    <source>
        <dbReference type="Proteomes" id="UP001162741"/>
    </source>
</evidence>
<gene>
    <name evidence="2" type="ORF">MKQ68_12440</name>
</gene>